<name>M5U9Z7_9BACT</name>
<dbReference type="Proteomes" id="UP000011885">
    <property type="component" value="Unassembled WGS sequence"/>
</dbReference>
<evidence type="ECO:0000313" key="3">
    <source>
        <dbReference type="EMBL" id="EMI58225.1"/>
    </source>
</evidence>
<dbReference type="PANTHER" id="PTHR30093">
    <property type="entry name" value="GENERAL SECRETION PATHWAY PROTEIN G"/>
    <property type="match status" value="1"/>
</dbReference>
<keyword evidence="4" id="KW-1185">Reference proteome</keyword>
<proteinExistence type="predicted"/>
<dbReference type="InterPro" id="IPR045584">
    <property type="entry name" value="Pilin-like"/>
</dbReference>
<evidence type="ECO:0000256" key="1">
    <source>
        <dbReference type="SAM" id="MobiDB-lite"/>
    </source>
</evidence>
<dbReference type="Gene3D" id="3.30.700.10">
    <property type="entry name" value="Glycoprotein, Type 4 Pilin"/>
    <property type="match status" value="1"/>
</dbReference>
<organism evidence="3 4">
    <name type="scientific">Rhodopirellula sallentina SM41</name>
    <dbReference type="NCBI Taxonomy" id="1263870"/>
    <lineage>
        <taxon>Bacteria</taxon>
        <taxon>Pseudomonadati</taxon>
        <taxon>Planctomycetota</taxon>
        <taxon>Planctomycetia</taxon>
        <taxon>Pirellulales</taxon>
        <taxon>Pirellulaceae</taxon>
        <taxon>Rhodopirellula</taxon>
    </lineage>
</organism>
<feature type="domain" description="DUF1559" evidence="2">
    <location>
        <begin position="18"/>
        <end position="325"/>
    </location>
</feature>
<reference evidence="3 4" key="1">
    <citation type="journal article" date="2013" name="Mar. Genomics">
        <title>Expression of sulfatases in Rhodopirellula baltica and the diversity of sulfatases in the genus Rhodopirellula.</title>
        <authorList>
            <person name="Wegner C.E."/>
            <person name="Richter-Heitmann T."/>
            <person name="Klindworth A."/>
            <person name="Klockow C."/>
            <person name="Richter M."/>
            <person name="Achstetter T."/>
            <person name="Glockner F.O."/>
            <person name="Harder J."/>
        </authorList>
    </citation>
    <scope>NUCLEOTIDE SEQUENCE [LARGE SCALE GENOMIC DNA]</scope>
    <source>
        <strain evidence="3 4">SM41</strain>
    </source>
</reference>
<accession>M5U9Z7</accession>
<sequence>MVIAIIGVLVGLLLPAVQAAREAARRMSCSNNLKQLGLALHNYHSAYQQLPKHGGGTKPNNFRGNENRLGAMVGLLPFFEQQALWEQVSNPMIDTSGSHPDGAWQAMGPAPYRFEYGPWRAQIPAIQCPSDHGQPSAIGNYGGANYAFCHGDSFWNCNNAGTIKDPVNRGQHRGVFVDRFVMRFRDVLDGLSNTVAMGEIVRSLGNREIISDIAATSGKGVRNNPRENCWDALVDVDRPQFWATGTALCQDTSSTQPRSRGALWHSGDPAYTGFSTALPPGGPSCNRGEGLGGNGGLYSAASRHQGGAHALMADGAVRFVTDSVDCGDTSSRPVGVTGGPPAGAESPYGLWGALGSRASKETRSIDEL</sequence>
<dbReference type="EMBL" id="ANOH01000031">
    <property type="protein sequence ID" value="EMI58225.1"/>
    <property type="molecule type" value="Genomic_DNA"/>
</dbReference>
<dbReference type="AlphaFoldDB" id="M5U9Z7"/>
<dbReference type="InterPro" id="IPR011453">
    <property type="entry name" value="DUF1559"/>
</dbReference>
<protein>
    <submittedName>
        <fullName evidence="3">Secreted protein containing DUF1559</fullName>
    </submittedName>
</protein>
<dbReference type="NCBIfam" id="TIGR04294">
    <property type="entry name" value="pre_pil_HX9DG"/>
    <property type="match status" value="1"/>
</dbReference>
<dbReference type="PATRIC" id="fig|1263870.3.peg.360"/>
<dbReference type="SUPFAM" id="SSF54523">
    <property type="entry name" value="Pili subunits"/>
    <property type="match status" value="1"/>
</dbReference>
<evidence type="ECO:0000313" key="4">
    <source>
        <dbReference type="Proteomes" id="UP000011885"/>
    </source>
</evidence>
<dbReference type="InterPro" id="IPR027558">
    <property type="entry name" value="Pre_pil_HX9DG_C"/>
</dbReference>
<dbReference type="Pfam" id="PF07596">
    <property type="entry name" value="SBP_bac_10"/>
    <property type="match status" value="1"/>
</dbReference>
<evidence type="ECO:0000259" key="2">
    <source>
        <dbReference type="Pfam" id="PF07596"/>
    </source>
</evidence>
<feature type="region of interest" description="Disordered" evidence="1">
    <location>
        <begin position="330"/>
        <end position="349"/>
    </location>
</feature>
<gene>
    <name evidence="3" type="ORF">RSSM_00328</name>
</gene>
<dbReference type="PANTHER" id="PTHR30093:SF2">
    <property type="entry name" value="TYPE II SECRETION SYSTEM PROTEIN H"/>
    <property type="match status" value="1"/>
</dbReference>
<comment type="caution">
    <text evidence="3">The sequence shown here is derived from an EMBL/GenBank/DDBJ whole genome shotgun (WGS) entry which is preliminary data.</text>
</comment>